<reference evidence="2" key="1">
    <citation type="journal article" date="2020" name="Stud. Mycol.">
        <title>101 Dothideomycetes genomes: a test case for predicting lifestyles and emergence of pathogens.</title>
        <authorList>
            <person name="Haridas S."/>
            <person name="Albert R."/>
            <person name="Binder M."/>
            <person name="Bloem J."/>
            <person name="Labutti K."/>
            <person name="Salamov A."/>
            <person name="Andreopoulos B."/>
            <person name="Baker S."/>
            <person name="Barry K."/>
            <person name="Bills G."/>
            <person name="Bluhm B."/>
            <person name="Cannon C."/>
            <person name="Castanera R."/>
            <person name="Culley D."/>
            <person name="Daum C."/>
            <person name="Ezra D."/>
            <person name="Gonzalez J."/>
            <person name="Henrissat B."/>
            <person name="Kuo A."/>
            <person name="Liang C."/>
            <person name="Lipzen A."/>
            <person name="Lutzoni F."/>
            <person name="Magnuson J."/>
            <person name="Mondo S."/>
            <person name="Nolan M."/>
            <person name="Ohm R."/>
            <person name="Pangilinan J."/>
            <person name="Park H.-J."/>
            <person name="Ramirez L."/>
            <person name="Alfaro M."/>
            <person name="Sun H."/>
            <person name="Tritt A."/>
            <person name="Yoshinaga Y."/>
            <person name="Zwiers L.-H."/>
            <person name="Turgeon B."/>
            <person name="Goodwin S."/>
            <person name="Spatafora J."/>
            <person name="Crous P."/>
            <person name="Grigoriev I."/>
        </authorList>
    </citation>
    <scope>NUCLEOTIDE SEQUENCE</scope>
    <source>
        <strain evidence="2">CBS 107.79</strain>
    </source>
</reference>
<keyword evidence="3" id="KW-1185">Reference proteome</keyword>
<sequence>MVLLYSLLQYFKARSRREGTAPGSRSVGINPCTGPCTRISKGKRVASAGLCDLNVVLRQDIREIPVSMFAFLCSPAAIGACAGATCMHRLPLCQARGYPFGRVELLCLMLCFFSWSPISVAFLPLDSRGQRD</sequence>
<organism evidence="2 3">
    <name type="scientific">Bimuria novae-zelandiae CBS 107.79</name>
    <dbReference type="NCBI Taxonomy" id="1447943"/>
    <lineage>
        <taxon>Eukaryota</taxon>
        <taxon>Fungi</taxon>
        <taxon>Dikarya</taxon>
        <taxon>Ascomycota</taxon>
        <taxon>Pezizomycotina</taxon>
        <taxon>Dothideomycetes</taxon>
        <taxon>Pleosporomycetidae</taxon>
        <taxon>Pleosporales</taxon>
        <taxon>Massarineae</taxon>
        <taxon>Didymosphaeriaceae</taxon>
        <taxon>Bimuria</taxon>
    </lineage>
</organism>
<keyword evidence="1" id="KW-0472">Membrane</keyword>
<name>A0A6A5VFK8_9PLEO</name>
<protein>
    <submittedName>
        <fullName evidence="2">Uncharacterized protein</fullName>
    </submittedName>
</protein>
<evidence type="ECO:0000313" key="2">
    <source>
        <dbReference type="EMBL" id="KAF1975855.1"/>
    </source>
</evidence>
<gene>
    <name evidence="2" type="ORF">BU23DRAFT_69012</name>
</gene>
<proteinExistence type="predicted"/>
<feature type="transmembrane region" description="Helical" evidence="1">
    <location>
        <begin position="105"/>
        <end position="125"/>
    </location>
</feature>
<feature type="transmembrane region" description="Helical" evidence="1">
    <location>
        <begin position="64"/>
        <end position="84"/>
    </location>
</feature>
<accession>A0A6A5VFK8</accession>
<keyword evidence="1" id="KW-0812">Transmembrane</keyword>
<dbReference type="EMBL" id="ML976669">
    <property type="protein sequence ID" value="KAF1975855.1"/>
    <property type="molecule type" value="Genomic_DNA"/>
</dbReference>
<dbReference type="Proteomes" id="UP000800036">
    <property type="component" value="Unassembled WGS sequence"/>
</dbReference>
<dbReference type="AlphaFoldDB" id="A0A6A5VFK8"/>
<evidence type="ECO:0000256" key="1">
    <source>
        <dbReference type="SAM" id="Phobius"/>
    </source>
</evidence>
<keyword evidence="1" id="KW-1133">Transmembrane helix</keyword>
<evidence type="ECO:0000313" key="3">
    <source>
        <dbReference type="Proteomes" id="UP000800036"/>
    </source>
</evidence>